<reference evidence="3" key="2">
    <citation type="submission" date="2021-09" db="EMBL/GenBank/DDBJ databases">
        <authorList>
            <person name="Gilroy R."/>
        </authorList>
    </citation>
    <scope>NUCLEOTIDE SEQUENCE</scope>
    <source>
        <strain evidence="3">CHK160-4876</strain>
    </source>
</reference>
<reference evidence="3" key="1">
    <citation type="journal article" date="2021" name="PeerJ">
        <title>Extensive microbial diversity within the chicken gut microbiome revealed by metagenomics and culture.</title>
        <authorList>
            <person name="Gilroy R."/>
            <person name="Ravi A."/>
            <person name="Getino M."/>
            <person name="Pursley I."/>
            <person name="Horton D.L."/>
            <person name="Alikhan N.F."/>
            <person name="Baker D."/>
            <person name="Gharbi K."/>
            <person name="Hall N."/>
            <person name="Watson M."/>
            <person name="Adriaenssens E.M."/>
            <person name="Foster-Nyarko E."/>
            <person name="Jarju S."/>
            <person name="Secka A."/>
            <person name="Antonio M."/>
            <person name="Oren A."/>
            <person name="Chaudhuri R.R."/>
            <person name="La Ragione R."/>
            <person name="Hildebrand F."/>
            <person name="Pallen M.J."/>
        </authorList>
    </citation>
    <scope>NUCLEOTIDE SEQUENCE</scope>
    <source>
        <strain evidence="3">CHK160-4876</strain>
    </source>
</reference>
<organism evidence="3 4">
    <name type="scientific">Metalysinibacillus jejuensis</name>
    <dbReference type="NCBI Taxonomy" id="914327"/>
    <lineage>
        <taxon>Bacteria</taxon>
        <taxon>Bacillati</taxon>
        <taxon>Bacillota</taxon>
        <taxon>Bacilli</taxon>
        <taxon>Bacillales</taxon>
        <taxon>Caryophanaceae</taxon>
        <taxon>Metalysinibacillus</taxon>
    </lineage>
</organism>
<sequence length="190" mass="21721">MRYAIISDLHSNEADTYAVLTQITTRFPDAKVVALGDLYECLVSKKKAAKKQTIALQKAVHVSSSFEALLTFPSVIGNQEERIAKVTGNRHFQRWPATLTIENATLIHGHQFAWDEHWQPTFPSFSTPLVFFGHSHRAAYYVGNKRMPMPPNARLDVTNKQLMINVGAVVFHREWCLYDSEKHYVQFMKA</sequence>
<name>A0A921T4Z0_9BACL</name>
<comment type="caution">
    <text evidence="3">The sequence shown here is derived from an EMBL/GenBank/DDBJ whole genome shotgun (WGS) entry which is preliminary data.</text>
</comment>
<dbReference type="AlphaFoldDB" id="A0A921T4Z0"/>
<protein>
    <submittedName>
        <fullName evidence="3">Metallophosphatase family protein</fullName>
    </submittedName>
</protein>
<dbReference type="InterPro" id="IPR024654">
    <property type="entry name" value="Calcineurin-like_PHP_lpxH"/>
</dbReference>
<accession>A0A921T4Z0</accession>
<dbReference type="Gene3D" id="3.60.21.10">
    <property type="match status" value="1"/>
</dbReference>
<evidence type="ECO:0000256" key="1">
    <source>
        <dbReference type="ARBA" id="ARBA00008950"/>
    </source>
</evidence>
<dbReference type="SUPFAM" id="SSF56300">
    <property type="entry name" value="Metallo-dependent phosphatases"/>
    <property type="match status" value="1"/>
</dbReference>
<dbReference type="InterPro" id="IPR029052">
    <property type="entry name" value="Metallo-depent_PP-like"/>
</dbReference>
<feature type="domain" description="Calcineurin-like phosphoesterase" evidence="2">
    <location>
        <begin position="1"/>
        <end position="173"/>
    </location>
</feature>
<dbReference type="Pfam" id="PF12850">
    <property type="entry name" value="Metallophos_2"/>
    <property type="match status" value="1"/>
</dbReference>
<dbReference type="Proteomes" id="UP000700212">
    <property type="component" value="Unassembled WGS sequence"/>
</dbReference>
<gene>
    <name evidence="3" type="ORF">K8V30_01990</name>
</gene>
<proteinExistence type="inferred from homology"/>
<evidence type="ECO:0000313" key="3">
    <source>
        <dbReference type="EMBL" id="HJH10459.1"/>
    </source>
</evidence>
<evidence type="ECO:0000313" key="4">
    <source>
        <dbReference type="Proteomes" id="UP000700212"/>
    </source>
</evidence>
<comment type="similarity">
    <text evidence="1">Belongs to the metallophosphoesterase superfamily. YfcE family.</text>
</comment>
<evidence type="ECO:0000259" key="2">
    <source>
        <dbReference type="Pfam" id="PF12850"/>
    </source>
</evidence>
<dbReference type="EMBL" id="DYTV01000022">
    <property type="protein sequence ID" value="HJH10459.1"/>
    <property type="molecule type" value="Genomic_DNA"/>
</dbReference>
<dbReference type="CDD" id="cd00838">
    <property type="entry name" value="MPP_superfamily"/>
    <property type="match status" value="1"/>
</dbReference>